<dbReference type="EMBL" id="JAICBX010000003">
    <property type="protein sequence ID" value="MBW8639034.1"/>
    <property type="molecule type" value="Genomic_DNA"/>
</dbReference>
<evidence type="ECO:0000313" key="3">
    <source>
        <dbReference type="Proteomes" id="UP001196509"/>
    </source>
</evidence>
<dbReference type="Proteomes" id="UP001196509">
    <property type="component" value="Unassembled WGS sequence"/>
</dbReference>
<organism evidence="2 3">
    <name type="scientific">Flavimaribacter sediminis</name>
    <dbReference type="NCBI Taxonomy" id="2865987"/>
    <lineage>
        <taxon>Bacteria</taxon>
        <taxon>Pseudomonadati</taxon>
        <taxon>Pseudomonadota</taxon>
        <taxon>Alphaproteobacteria</taxon>
        <taxon>Hyphomicrobiales</taxon>
        <taxon>Rhizobiaceae</taxon>
        <taxon>Flavimaribacter</taxon>
    </lineage>
</organism>
<dbReference type="AlphaFoldDB" id="A0AAE2ZLG9"/>
<evidence type="ECO:0000313" key="2">
    <source>
        <dbReference type="EMBL" id="MBW8639034.1"/>
    </source>
</evidence>
<protein>
    <submittedName>
        <fullName evidence="2">AAA family ATPase</fullName>
    </submittedName>
</protein>
<dbReference type="InterPro" id="IPR049052">
    <property type="entry name" value="nSTAND1"/>
</dbReference>
<gene>
    <name evidence="2" type="ORF">K1W69_17695</name>
</gene>
<dbReference type="RefSeq" id="WP_220229748.1">
    <property type="nucleotide sequence ID" value="NZ_JAICBX010000003.1"/>
</dbReference>
<dbReference type="Gene3D" id="3.40.50.300">
    <property type="entry name" value="P-loop containing nucleotide triphosphate hydrolases"/>
    <property type="match status" value="1"/>
</dbReference>
<dbReference type="PANTHER" id="PTHR34301">
    <property type="entry name" value="DNA-BINDING PROTEIN-RELATED"/>
    <property type="match status" value="1"/>
</dbReference>
<dbReference type="InterPro" id="IPR027417">
    <property type="entry name" value="P-loop_NTPase"/>
</dbReference>
<reference evidence="2" key="1">
    <citation type="submission" date="2021-08" db="EMBL/GenBank/DDBJ databases">
        <title>Hoeflea bacterium WL0058 sp. nov., isolated from the sediment.</title>
        <authorList>
            <person name="Wang L."/>
            <person name="Zhang D."/>
        </authorList>
    </citation>
    <scope>NUCLEOTIDE SEQUENCE</scope>
    <source>
        <strain evidence="2">WL0058</strain>
    </source>
</reference>
<comment type="caution">
    <text evidence="2">The sequence shown here is derived from an EMBL/GenBank/DDBJ whole genome shotgun (WGS) entry which is preliminary data.</text>
</comment>
<evidence type="ECO:0000259" key="1">
    <source>
        <dbReference type="Pfam" id="PF20703"/>
    </source>
</evidence>
<sequence length="413" mass="46732">MAKANSMDTSDWLSLEFEIVNLFDGAPIDEEDLFAGRTSEVAKMLRTVMEKSKHAVLFGERGVGKTSLSNIFWKRFGNTIKSFVVARVQAGPKDDFSSLWIRALDELKATGTSVGKAGYVQFNTNYYSISPTEIRRELQKCSPNALPIIIIDEYNEITDTDTKTLTANLIKELYDFSVTTTVLLVGVAENIGELIEDHKSIGRALIHVPLSRMSDSELKEIIEKRASRTRMKFSGDAIWTIVTLSRGLPFFTQTLSKYAALHAIELRKLIVSNDDVEASMDRFIEDTAISFKDAYRDATRSNQTNNFQQSLLACALAKTDEEGFFTANDVVEPYSAIMRERKRIAHFEKHLRRFSSDEGGNILIKRGGDRQQTFRFTDPMMQPYVIIRGIQNQMIDETARTTLLQREQGTLDI</sequence>
<feature type="domain" description="Novel STAND NTPase 1" evidence="1">
    <location>
        <begin position="29"/>
        <end position="242"/>
    </location>
</feature>
<name>A0AAE2ZLG9_9HYPH</name>
<dbReference type="SUPFAM" id="SSF52540">
    <property type="entry name" value="P-loop containing nucleoside triphosphate hydrolases"/>
    <property type="match status" value="1"/>
</dbReference>
<dbReference type="Pfam" id="PF20703">
    <property type="entry name" value="nSTAND1"/>
    <property type="match status" value="1"/>
</dbReference>
<keyword evidence="3" id="KW-1185">Reference proteome</keyword>
<proteinExistence type="predicted"/>
<dbReference type="PANTHER" id="PTHR34301:SF8">
    <property type="entry name" value="ATPASE DOMAIN-CONTAINING PROTEIN"/>
    <property type="match status" value="1"/>
</dbReference>
<accession>A0AAE2ZLG9</accession>